<evidence type="ECO:0000256" key="2">
    <source>
        <dbReference type="SAM" id="Phobius"/>
    </source>
</evidence>
<dbReference type="OrthoDB" id="3560052at2759"/>
<organism evidence="3 4">
    <name type="scientific">Sclerotinia trifoliorum</name>
    <dbReference type="NCBI Taxonomy" id="28548"/>
    <lineage>
        <taxon>Eukaryota</taxon>
        <taxon>Fungi</taxon>
        <taxon>Dikarya</taxon>
        <taxon>Ascomycota</taxon>
        <taxon>Pezizomycotina</taxon>
        <taxon>Leotiomycetes</taxon>
        <taxon>Helotiales</taxon>
        <taxon>Sclerotiniaceae</taxon>
        <taxon>Sclerotinia</taxon>
    </lineage>
</organism>
<evidence type="ECO:0000256" key="1">
    <source>
        <dbReference type="SAM" id="MobiDB-lite"/>
    </source>
</evidence>
<dbReference type="Proteomes" id="UP000624404">
    <property type="component" value="Unassembled WGS sequence"/>
</dbReference>
<reference evidence="3" key="1">
    <citation type="submission" date="2020-10" db="EMBL/GenBank/DDBJ databases">
        <authorList>
            <person name="Kusch S."/>
        </authorList>
    </citation>
    <scope>NUCLEOTIDE SEQUENCE</scope>
    <source>
        <strain evidence="3">SwB9</strain>
    </source>
</reference>
<feature type="transmembrane region" description="Helical" evidence="2">
    <location>
        <begin position="246"/>
        <end position="264"/>
    </location>
</feature>
<evidence type="ECO:0000313" key="3">
    <source>
        <dbReference type="EMBL" id="CAD6439093.1"/>
    </source>
</evidence>
<keyword evidence="2" id="KW-0472">Membrane</keyword>
<feature type="compositionally biased region" description="Basic and acidic residues" evidence="1">
    <location>
        <begin position="498"/>
        <end position="515"/>
    </location>
</feature>
<gene>
    <name evidence="3" type="ORF">SCLTRI_LOCUS42</name>
</gene>
<keyword evidence="2" id="KW-0812">Transmembrane</keyword>
<dbReference type="AlphaFoldDB" id="A0A8H2ZJS0"/>
<keyword evidence="2" id="KW-1133">Transmembrane helix</keyword>
<protein>
    <submittedName>
        <fullName evidence="3">E53ef176-0f4d-42d4-a362-6404a89fdbb4</fullName>
    </submittedName>
</protein>
<feature type="region of interest" description="Disordered" evidence="1">
    <location>
        <begin position="442"/>
        <end position="528"/>
    </location>
</feature>
<accession>A0A8H2ZJS0</accession>
<proteinExistence type="predicted"/>
<sequence>MRKSGLLSKRKFPAIPGKARAFALDHPEITTNTFLHPGEGTGEVFGDFMLPCQTIELPEAESENESSIKLCHVTLVSFLTDVGEISLLLLDNQPGERTGAQFQATSYQGVLANALKNLPEEKKQWKPSRNHDPASTVADQIFDAAQSPGGTLFWDYLAEIIADIVLRKGRFALDEVIGHAGSLLMTKLIKHLNFLGLTLSAKAKGYTELFVWGQLLEEGFGTKAKSENGTGDDEGDGAASAASSRFLLAFSIIAAIFSMGGNFQPGGDQFFIFWIIAIPVCMLTTALIYADSIRRMTLEQFAQTYGPTAVKEEPDDLVASSISDSEIISYKAGIRERLVSHIPGPWNRSRRATSSSSVGYTDSSTSFELDSASSPQLPLDLSVDGDLLVGKKKMEPRSWSWRFWRRNHLNKSWDLEEGVNFVRSDRAGGSYHNVLERIFLGNPLAEPPSDDHPPIAGPAPPEIPSTSPPSPIPAPSLNPSIPDPADIPLPRSPDSTSEDWRELGTSEIIRHEISRTPESANSDYATDRERLSLERRMKKMMNGG</sequence>
<evidence type="ECO:0000313" key="4">
    <source>
        <dbReference type="Proteomes" id="UP000624404"/>
    </source>
</evidence>
<comment type="caution">
    <text evidence="3">The sequence shown here is derived from an EMBL/GenBank/DDBJ whole genome shotgun (WGS) entry which is preliminary data.</text>
</comment>
<keyword evidence="4" id="KW-1185">Reference proteome</keyword>
<name>A0A8H2ZJS0_9HELO</name>
<feature type="transmembrane region" description="Helical" evidence="2">
    <location>
        <begin position="270"/>
        <end position="290"/>
    </location>
</feature>
<dbReference type="EMBL" id="CAJHIA010000002">
    <property type="protein sequence ID" value="CAD6439093.1"/>
    <property type="molecule type" value="Genomic_DNA"/>
</dbReference>
<feature type="compositionally biased region" description="Pro residues" evidence="1">
    <location>
        <begin position="455"/>
        <end position="491"/>
    </location>
</feature>